<accession>A0A9P8ANP6</accession>
<evidence type="ECO:0000259" key="1">
    <source>
        <dbReference type="Pfam" id="PF23305"/>
    </source>
</evidence>
<dbReference type="Proteomes" id="UP000812287">
    <property type="component" value="Unassembled WGS sequence"/>
</dbReference>
<dbReference type="PANTHER" id="PTHR39463:SF1">
    <property type="entry name" value="MEDUSA"/>
    <property type="match status" value="1"/>
</dbReference>
<dbReference type="Pfam" id="PF23305">
    <property type="entry name" value="DUF7082"/>
    <property type="match status" value="1"/>
</dbReference>
<sequence>MCSGWNPFEVLMGRRLVRFHKCQDGCKLILSCEAIRQDDYSDKDTVISCIFRNESFPFYVTSVDIIYLLERLTNEEFPVEEKNRIRRNLERLKPTTVSKHRHGSDTFFQRIMQFPDPKPRNIEKDLKVFEWSDLGQALERILSKYVSYLSRRHSL</sequence>
<dbReference type="OrthoDB" id="1751210at2759"/>
<keyword evidence="3" id="KW-1185">Reference proteome</keyword>
<comment type="caution">
    <text evidence="2">The sequence shown here is derived from an EMBL/GenBank/DDBJ whole genome shotgun (WGS) entry which is preliminary data.</text>
</comment>
<evidence type="ECO:0000313" key="2">
    <source>
        <dbReference type="EMBL" id="KAG7441067.1"/>
    </source>
</evidence>
<proteinExistence type="predicted"/>
<name>A0A9P8ANP6_9AGAR</name>
<dbReference type="InterPro" id="IPR055509">
    <property type="entry name" value="DUF7082"/>
</dbReference>
<dbReference type="AlphaFoldDB" id="A0A9P8ANP6"/>
<gene>
    <name evidence="2" type="ORF">BT62DRAFT_975203</name>
</gene>
<dbReference type="EMBL" id="MU250564">
    <property type="protein sequence ID" value="KAG7441067.1"/>
    <property type="molecule type" value="Genomic_DNA"/>
</dbReference>
<protein>
    <recommendedName>
        <fullName evidence="1">DUF7082 domain-containing protein</fullName>
    </recommendedName>
</protein>
<reference evidence="2" key="1">
    <citation type="submission" date="2020-11" db="EMBL/GenBank/DDBJ databases">
        <title>Adaptations for nitrogen fixation in a non-lichenized fungal sporocarp promotes dispersal by wood-feeding termites.</title>
        <authorList>
            <consortium name="DOE Joint Genome Institute"/>
            <person name="Koch R.A."/>
            <person name="Yoon G."/>
            <person name="Arayal U."/>
            <person name="Lail K."/>
            <person name="Amirebrahimi M."/>
            <person name="Labutti K."/>
            <person name="Lipzen A."/>
            <person name="Riley R."/>
            <person name="Barry K."/>
            <person name="Henrissat B."/>
            <person name="Grigoriev I.V."/>
            <person name="Herr J.R."/>
            <person name="Aime M.C."/>
        </authorList>
    </citation>
    <scope>NUCLEOTIDE SEQUENCE</scope>
    <source>
        <strain evidence="2">MCA 3950</strain>
    </source>
</reference>
<dbReference type="PANTHER" id="PTHR39463">
    <property type="entry name" value="MEDUSA"/>
    <property type="match status" value="1"/>
</dbReference>
<dbReference type="GO" id="GO:0005634">
    <property type="term" value="C:nucleus"/>
    <property type="evidence" value="ECO:0007669"/>
    <property type="project" value="TreeGrafter"/>
</dbReference>
<feature type="domain" description="DUF7082" evidence="1">
    <location>
        <begin position="1"/>
        <end position="142"/>
    </location>
</feature>
<evidence type="ECO:0000313" key="3">
    <source>
        <dbReference type="Proteomes" id="UP000812287"/>
    </source>
</evidence>
<dbReference type="RefSeq" id="XP_043034567.1">
    <property type="nucleotide sequence ID" value="XM_043189181.1"/>
</dbReference>
<dbReference type="GeneID" id="66111478"/>
<organism evidence="2 3">
    <name type="scientific">Guyanagaster necrorhizus</name>
    <dbReference type="NCBI Taxonomy" id="856835"/>
    <lineage>
        <taxon>Eukaryota</taxon>
        <taxon>Fungi</taxon>
        <taxon>Dikarya</taxon>
        <taxon>Basidiomycota</taxon>
        <taxon>Agaricomycotina</taxon>
        <taxon>Agaricomycetes</taxon>
        <taxon>Agaricomycetidae</taxon>
        <taxon>Agaricales</taxon>
        <taxon>Marasmiineae</taxon>
        <taxon>Physalacriaceae</taxon>
        <taxon>Guyanagaster</taxon>
    </lineage>
</organism>